<feature type="compositionally biased region" description="Polar residues" evidence="1">
    <location>
        <begin position="257"/>
        <end position="270"/>
    </location>
</feature>
<feature type="compositionally biased region" description="Basic and acidic residues" evidence="1">
    <location>
        <begin position="154"/>
        <end position="182"/>
    </location>
</feature>
<dbReference type="InterPro" id="IPR011250">
    <property type="entry name" value="OMP/PagP_B-barrel"/>
</dbReference>
<dbReference type="RefSeq" id="WP_119753024.1">
    <property type="nucleotide sequence ID" value="NZ_CP032382.1"/>
</dbReference>
<dbReference type="KEGG" id="chk:D4L85_03545"/>
<dbReference type="InterPro" id="IPR025665">
    <property type="entry name" value="Beta-barrel_OMP_2"/>
</dbReference>
<dbReference type="Pfam" id="PF13568">
    <property type="entry name" value="OMP_b-brl_2"/>
    <property type="match status" value="1"/>
</dbReference>
<protein>
    <recommendedName>
        <fullName evidence="2">Outer membrane protein beta-barrel domain-containing protein</fullName>
    </recommendedName>
</protein>
<dbReference type="Proteomes" id="UP000266183">
    <property type="component" value="Chromosome"/>
</dbReference>
<feature type="compositionally biased region" description="Basic and acidic residues" evidence="1">
    <location>
        <begin position="88"/>
        <end position="103"/>
    </location>
</feature>
<keyword evidence="4" id="KW-1185">Reference proteome</keyword>
<dbReference type="SUPFAM" id="SSF56925">
    <property type="entry name" value="OMPA-like"/>
    <property type="match status" value="1"/>
</dbReference>
<feature type="region of interest" description="Disordered" evidence="1">
    <location>
        <begin position="77"/>
        <end position="430"/>
    </location>
</feature>
<feature type="compositionally biased region" description="Polar residues" evidence="1">
    <location>
        <begin position="105"/>
        <end position="114"/>
    </location>
</feature>
<name>A0A385SJY8_9BACT</name>
<reference evidence="4" key="1">
    <citation type="submission" date="2018-09" db="EMBL/GenBank/DDBJ databases">
        <title>Chryseolinea sp. KIS68-18 isolated from soil.</title>
        <authorList>
            <person name="Weon H.-Y."/>
            <person name="Kwon S.-W."/>
            <person name="Lee S.A."/>
        </authorList>
    </citation>
    <scope>NUCLEOTIDE SEQUENCE [LARGE SCALE GENOMIC DNA]</scope>
    <source>
        <strain evidence="4">KIS68-18</strain>
    </source>
</reference>
<feature type="domain" description="Outer membrane protein beta-barrel" evidence="2">
    <location>
        <begin position="479"/>
        <end position="617"/>
    </location>
</feature>
<evidence type="ECO:0000313" key="4">
    <source>
        <dbReference type="Proteomes" id="UP000266183"/>
    </source>
</evidence>
<feature type="compositionally biased region" description="Polar residues" evidence="1">
    <location>
        <begin position="389"/>
        <end position="411"/>
    </location>
</feature>
<organism evidence="3 4">
    <name type="scientific">Chryseolinea soli</name>
    <dbReference type="NCBI Taxonomy" id="2321403"/>
    <lineage>
        <taxon>Bacteria</taxon>
        <taxon>Pseudomonadati</taxon>
        <taxon>Bacteroidota</taxon>
        <taxon>Cytophagia</taxon>
        <taxon>Cytophagales</taxon>
        <taxon>Fulvivirgaceae</taxon>
        <taxon>Chryseolinea</taxon>
    </lineage>
</organism>
<evidence type="ECO:0000259" key="2">
    <source>
        <dbReference type="Pfam" id="PF13568"/>
    </source>
</evidence>
<feature type="compositionally biased region" description="Basic and acidic residues" evidence="1">
    <location>
        <begin position="130"/>
        <end position="143"/>
    </location>
</feature>
<evidence type="ECO:0000256" key="1">
    <source>
        <dbReference type="SAM" id="MobiDB-lite"/>
    </source>
</evidence>
<evidence type="ECO:0000313" key="3">
    <source>
        <dbReference type="EMBL" id="AYB29710.1"/>
    </source>
</evidence>
<dbReference type="OrthoDB" id="1523584at2"/>
<sequence length="650" mass="69683">MRKVTDNELDKIFRDAADRNEPEFDPKDWEDMAKRLDQDDKAALSRSKTLYTVVALLVISTLWPQFNGKDKTQTASVLESSAPTELNDQTKTKDASVSEKDLSVTDMTSASEDNQSLKEEATAPGKGQSLKKEFPALEKKDQSVEDVTASGKDQSVKEHVSASRKDEPAKTEAATVRKDQTGKKKISVAAKNRPVASVKKSGAAKHALTSAAPGQDGSSTGGAKEGLDPDNVGSSKAATTNEQSMKARVIISEKANKNISNKSPVDQGQHQAVPGVGKQSAGLQTAGSATAKDGATQTIKSEPGTANENNVAGDKENTDKTLTSDKTASKEQNIMGEAAAAGDDRLPSSANGEIILMNDGQSQSQVKPQSPPIILEGIQETKKDGSPGTAVSSESKTSGNEGTSATPNLTTHPADPAGPAAKDSTQQAEKNIAPVQAATDSGTVQKDWKNEKQAASHSWFVKLLVSPDFSSINYTSPGKPGINIGLLGEYSLSRHFSVSTGAIYSKKLYDSKDPDKSYSSGGWTAKASSLDGDCRVLDIPINVTYYIFPESKTNLFVTLGSSSYLMLKEKYVYTVWANHQDYQYEENFSHKNNEWFSMLNISIGVQRRIGEHFFVQAEPFLKAPMSGVGEGKVNLVSTGVFFSLKYKLGK</sequence>
<feature type="compositionally biased region" description="Polar residues" evidence="1">
    <location>
        <begin position="77"/>
        <end position="87"/>
    </location>
</feature>
<feature type="compositionally biased region" description="Basic and acidic residues" evidence="1">
    <location>
        <begin position="313"/>
        <end position="329"/>
    </location>
</feature>
<feature type="compositionally biased region" description="Polar residues" evidence="1">
    <location>
        <begin position="232"/>
        <end position="244"/>
    </location>
</feature>
<proteinExistence type="predicted"/>
<dbReference type="AlphaFoldDB" id="A0A385SJY8"/>
<gene>
    <name evidence="3" type="ORF">D4L85_03545</name>
</gene>
<accession>A0A385SJY8</accession>
<feature type="compositionally biased region" description="Polar residues" evidence="1">
    <location>
        <begin position="295"/>
        <end position="310"/>
    </location>
</feature>
<dbReference type="EMBL" id="CP032382">
    <property type="protein sequence ID" value="AYB29710.1"/>
    <property type="molecule type" value="Genomic_DNA"/>
</dbReference>